<dbReference type="Gene3D" id="2.60.40.1230">
    <property type="match status" value="1"/>
</dbReference>
<dbReference type="InterPro" id="IPR050840">
    <property type="entry name" value="Adaptor_Complx_Large_Subunit"/>
</dbReference>
<dbReference type="InterPro" id="IPR008153">
    <property type="entry name" value="GAE_dom"/>
</dbReference>
<dbReference type="Pfam" id="PF01602">
    <property type="entry name" value="Adaptin_N"/>
    <property type="match status" value="1"/>
</dbReference>
<dbReference type="SUPFAM" id="SSF48371">
    <property type="entry name" value="ARM repeat"/>
    <property type="match status" value="1"/>
</dbReference>
<evidence type="ECO:0000256" key="9">
    <source>
        <dbReference type="SAM" id="MobiDB-lite"/>
    </source>
</evidence>
<evidence type="ECO:0000256" key="1">
    <source>
        <dbReference type="ARBA" id="ARBA00004308"/>
    </source>
</evidence>
<dbReference type="GO" id="GO:0016192">
    <property type="term" value="P:vesicle-mediated transport"/>
    <property type="evidence" value="ECO:0007669"/>
    <property type="project" value="InterPro"/>
</dbReference>
<dbReference type="InterPro" id="IPR013041">
    <property type="entry name" value="Clathrin_app_Ig-like_sf"/>
</dbReference>
<evidence type="ECO:0000256" key="6">
    <source>
        <dbReference type="ARBA" id="ARBA00023034"/>
    </source>
</evidence>
<evidence type="ECO:0000256" key="2">
    <source>
        <dbReference type="ARBA" id="ARBA00004555"/>
    </source>
</evidence>
<dbReference type="GO" id="GO:0030121">
    <property type="term" value="C:AP-1 adaptor complex"/>
    <property type="evidence" value="ECO:0007669"/>
    <property type="project" value="InterPro"/>
</dbReference>
<evidence type="ECO:0000313" key="11">
    <source>
        <dbReference type="EMBL" id="KAA0152592.1"/>
    </source>
</evidence>
<accession>A0A5A8CHR2</accession>
<keyword evidence="12" id="KW-1185">Reference proteome</keyword>
<dbReference type="PIRSF" id="PIRSF037094">
    <property type="entry name" value="AP1_complex_gamma"/>
    <property type="match status" value="1"/>
</dbReference>
<dbReference type="PANTHER" id="PTHR22780">
    <property type="entry name" value="ADAPTIN, ALPHA/GAMMA/EPSILON"/>
    <property type="match status" value="1"/>
</dbReference>
<gene>
    <name evidence="11" type="ORF">FNF29_03819</name>
</gene>
<keyword evidence="7 8" id="KW-0472">Membrane</keyword>
<keyword evidence="8" id="KW-0968">Cytoplasmic vesicle</keyword>
<feature type="region of interest" description="Disordered" evidence="9">
    <location>
        <begin position="676"/>
        <end position="729"/>
    </location>
</feature>
<evidence type="ECO:0000256" key="4">
    <source>
        <dbReference type="ARBA" id="ARBA00022448"/>
    </source>
</evidence>
<comment type="caution">
    <text evidence="11">The sequence shown here is derived from an EMBL/GenBank/DDBJ whole genome shotgun (WGS) entry which is preliminary data.</text>
</comment>
<evidence type="ECO:0000256" key="7">
    <source>
        <dbReference type="ARBA" id="ARBA00023136"/>
    </source>
</evidence>
<reference evidence="11 12" key="1">
    <citation type="submission" date="2019-07" db="EMBL/GenBank/DDBJ databases">
        <title>Genomes of Cafeteria roenbergensis.</title>
        <authorList>
            <person name="Fischer M.G."/>
            <person name="Hackl T."/>
            <person name="Roman M."/>
        </authorList>
    </citation>
    <scope>NUCLEOTIDE SEQUENCE [LARGE SCALE GENOMIC DNA]</scope>
    <source>
        <strain evidence="11 12">BVI</strain>
    </source>
</reference>
<evidence type="ECO:0000259" key="10">
    <source>
        <dbReference type="PROSITE" id="PS50180"/>
    </source>
</evidence>
<dbReference type="InterPro" id="IPR017107">
    <property type="entry name" value="AP1_complex_gsu"/>
</dbReference>
<dbReference type="InterPro" id="IPR002553">
    <property type="entry name" value="Clathrin/coatomer_adapt-like_N"/>
</dbReference>
<keyword evidence="5 8" id="KW-0653">Protein transport</keyword>
<keyword evidence="6 8" id="KW-0333">Golgi apparatus</keyword>
<feature type="domain" description="GAE" evidence="10">
    <location>
        <begin position="823"/>
        <end position="944"/>
    </location>
</feature>
<dbReference type="GO" id="GO:0006886">
    <property type="term" value="P:intracellular protein transport"/>
    <property type="evidence" value="ECO:0007669"/>
    <property type="project" value="UniProtKB-UniRule"/>
</dbReference>
<evidence type="ECO:0000256" key="8">
    <source>
        <dbReference type="PIRNR" id="PIRNR037094"/>
    </source>
</evidence>
<comment type="subcellular location">
    <subcellularLocation>
        <location evidence="1">Endomembrane system</location>
    </subcellularLocation>
    <subcellularLocation>
        <location evidence="2">Golgi apparatus</location>
    </subcellularLocation>
</comment>
<comment type="similarity">
    <text evidence="3 8">Belongs to the adaptor complexes large subunit family.</text>
</comment>
<protein>
    <recommendedName>
        <fullName evidence="8">AP-1 complex subunit gamma</fullName>
    </recommendedName>
</protein>
<dbReference type="OMA" id="REPNTKK"/>
<keyword evidence="4 8" id="KW-0813">Transport</keyword>
<organism evidence="11 12">
    <name type="scientific">Cafeteria roenbergensis</name>
    <name type="common">Marine flagellate</name>
    <dbReference type="NCBI Taxonomy" id="33653"/>
    <lineage>
        <taxon>Eukaryota</taxon>
        <taxon>Sar</taxon>
        <taxon>Stramenopiles</taxon>
        <taxon>Bigyra</taxon>
        <taxon>Opalozoa</taxon>
        <taxon>Bicosoecida</taxon>
        <taxon>Cafeteriaceae</taxon>
        <taxon>Cafeteria</taxon>
    </lineage>
</organism>
<dbReference type="Gene3D" id="1.25.10.10">
    <property type="entry name" value="Leucine-rich Repeat Variant"/>
    <property type="match status" value="1"/>
</dbReference>
<dbReference type="InterPro" id="IPR011989">
    <property type="entry name" value="ARM-like"/>
</dbReference>
<dbReference type="SUPFAM" id="SSF49348">
    <property type="entry name" value="Clathrin adaptor appendage domain"/>
    <property type="match status" value="1"/>
</dbReference>
<evidence type="ECO:0000256" key="5">
    <source>
        <dbReference type="ARBA" id="ARBA00022927"/>
    </source>
</evidence>
<evidence type="ECO:0000256" key="3">
    <source>
        <dbReference type="ARBA" id="ARBA00006613"/>
    </source>
</evidence>
<dbReference type="InterPro" id="IPR016024">
    <property type="entry name" value="ARM-type_fold"/>
</dbReference>
<dbReference type="EMBL" id="VLTN01000020">
    <property type="protein sequence ID" value="KAA0152592.1"/>
    <property type="molecule type" value="Genomic_DNA"/>
</dbReference>
<proteinExistence type="inferred from homology"/>
<dbReference type="Proteomes" id="UP000323011">
    <property type="component" value="Unassembled WGS sequence"/>
</dbReference>
<evidence type="ECO:0000313" key="12">
    <source>
        <dbReference type="Proteomes" id="UP000323011"/>
    </source>
</evidence>
<sequence length="947" mass="99426">MSCRLSDLITEVRACKTAEAERARITDECAQIRNALREEAGGKRRGRVGATPFRERNMLKLMFAHMMGHSTHWAQMECVKMSASPSFHEKRVGYLGLMLLLDESASVLTLVTHQLSRDLQDESPFVNSLALATLANIASADMARDLHRHVERHLASGPPLTRKKAALTCIRLFKSAPELIDDFIPRVVGLLTDRTHATIMTGTTLMWHMARMKPAVIPRFSKAVPHLAKLLRKLVVSTNVPNYTIGRVCDPFLQSRLLSLLRVLGRDNSVASEQMNDVLAQVATHTDASRVAGNAILYDAVQCILEIESEEGLRILAINILGRFLLNKENNIRYVALNTLCHIVDKDLPAVARHRTTIVACLRDADSSIRRRALDLVYALTDSTNILSMAGEMVNYAVIAEKDERAAVCARVASAARRFAPSMRWEADTLLVLIAVRGEAARRDVVRRLIYLVTAAPGDDTQASLAHKCAEMLSENSSSPDCQAPLLLIAAWCIGEFAAELTSDPPPLPEGPDDSVIPVGPRGRARTPKELVDVLGSLLTHHKAGTEIKGVTLTALSKLLAKIPPAQLPADVVETARGHLATFQTSLNQELQARSVEFLALSSEDLADVRADILAPIPALTADAVRRLKWESSAAAEAAGGDEDVIAGLSDDVDDDEGRAGGTGLAAGMRAMEATGATADDQQANRAATKTAEAVDDEGSLLDLFGGGPSASPPADADEDLGADGGVADLFGPGPAAGGAATAAAAASSGAGAPASGAPAMGGGAAGLNLDALFAAGPGAIAAPATHAPSPATLHPHMGGGPGAAPAAGAFAPVPAPAAAPPSAFPEEEAFSFGPLRVTLQLRLDPADSTSAVVTMRAYRSPAAPAGPISGIVLESAVAKYMRQAFSPPSGSTIPDGAPGPVQRDVRVTNPQRGTKPFKVMLRVQCVPAGGTKAVHKADVTGALPQV</sequence>
<dbReference type="PROSITE" id="PS50180">
    <property type="entry name" value="GAE"/>
    <property type="match status" value="1"/>
</dbReference>
<dbReference type="AlphaFoldDB" id="A0A5A8CHR2"/>
<name>A0A5A8CHR2_CAFRO</name>